<dbReference type="Pfam" id="PF01794">
    <property type="entry name" value="Ferric_reduct"/>
    <property type="match status" value="1"/>
</dbReference>
<evidence type="ECO:0000256" key="5">
    <source>
        <dbReference type="SAM" id="Phobius"/>
    </source>
</evidence>
<accession>A0A0H5QNR7</accession>
<keyword evidence="2 5" id="KW-0812">Transmembrane</keyword>
<reference evidence="7" key="1">
    <citation type="submission" date="2015-04" db="EMBL/GenBank/DDBJ databases">
        <title>The genome sequence of the plant pathogenic Rhizarian Plasmodiophora brassicae reveals insights in its biotrophic life cycle and the origin of chitin synthesis.</title>
        <authorList>
            <person name="Schwelm A."/>
            <person name="Fogelqvist J."/>
            <person name="Knaust A."/>
            <person name="Julke S."/>
            <person name="Lilja T."/>
            <person name="Dhandapani V."/>
            <person name="Bonilla-Rosso G."/>
            <person name="Karlsson M."/>
            <person name="Shevchenko A."/>
            <person name="Choi S.R."/>
            <person name="Kim H.G."/>
            <person name="Park J.Y."/>
            <person name="Lim Y.P."/>
            <person name="Ludwig-Muller J."/>
            <person name="Dixelius C."/>
        </authorList>
    </citation>
    <scope>NUCLEOTIDE SEQUENCE</scope>
    <source>
        <tissue evidence="7">Potato root galls</tissue>
    </source>
</reference>
<comment type="subcellular location">
    <subcellularLocation>
        <location evidence="1">Membrane</location>
        <topology evidence="1">Multi-pass membrane protein</topology>
    </subcellularLocation>
</comment>
<organism evidence="7">
    <name type="scientific">Spongospora subterranea</name>
    <dbReference type="NCBI Taxonomy" id="70186"/>
    <lineage>
        <taxon>Eukaryota</taxon>
        <taxon>Sar</taxon>
        <taxon>Rhizaria</taxon>
        <taxon>Endomyxa</taxon>
        <taxon>Phytomyxea</taxon>
        <taxon>Plasmodiophorida</taxon>
        <taxon>Plasmodiophoridae</taxon>
        <taxon>Spongospora</taxon>
    </lineage>
</organism>
<feature type="transmembrane region" description="Helical" evidence="5">
    <location>
        <begin position="85"/>
        <end position="110"/>
    </location>
</feature>
<evidence type="ECO:0000313" key="7">
    <source>
        <dbReference type="EMBL" id="CRZ03653.1"/>
    </source>
</evidence>
<feature type="transmembrane region" description="Helical" evidence="5">
    <location>
        <begin position="52"/>
        <end position="73"/>
    </location>
</feature>
<keyword evidence="3 5" id="KW-1133">Transmembrane helix</keyword>
<name>A0A0H5QNR7_9EUKA</name>
<keyword evidence="4 5" id="KW-0472">Membrane</keyword>
<dbReference type="GO" id="GO:0016020">
    <property type="term" value="C:membrane"/>
    <property type="evidence" value="ECO:0007669"/>
    <property type="project" value="UniProtKB-SubCell"/>
</dbReference>
<evidence type="ECO:0000256" key="1">
    <source>
        <dbReference type="ARBA" id="ARBA00004141"/>
    </source>
</evidence>
<dbReference type="AlphaFoldDB" id="A0A0H5QNR7"/>
<dbReference type="InterPro" id="IPR013130">
    <property type="entry name" value="Fe3_Rdtase_TM_dom"/>
</dbReference>
<evidence type="ECO:0000256" key="2">
    <source>
        <dbReference type="ARBA" id="ARBA00022692"/>
    </source>
</evidence>
<dbReference type="EMBL" id="HACM01003211">
    <property type="protein sequence ID" value="CRZ03653.1"/>
    <property type="molecule type" value="Transcribed_RNA"/>
</dbReference>
<protein>
    <recommendedName>
        <fullName evidence="6">Ferric oxidoreductase domain-containing protein</fullName>
    </recommendedName>
</protein>
<evidence type="ECO:0000256" key="4">
    <source>
        <dbReference type="ARBA" id="ARBA00023136"/>
    </source>
</evidence>
<feature type="domain" description="Ferric oxidoreductase" evidence="6">
    <location>
        <begin position="83"/>
        <end position="138"/>
    </location>
</feature>
<evidence type="ECO:0000259" key="6">
    <source>
        <dbReference type="Pfam" id="PF01794"/>
    </source>
</evidence>
<evidence type="ECO:0000256" key="3">
    <source>
        <dbReference type="ARBA" id="ARBA00022989"/>
    </source>
</evidence>
<feature type="transmembrane region" description="Helical" evidence="5">
    <location>
        <begin position="122"/>
        <end position="139"/>
    </location>
</feature>
<proteinExistence type="predicted"/>
<sequence length="140" mass="15686">MPQNRVVKPLEKAKWVEYEPWTSFPRLRSWIRLRWTILTPLHKPLFWGYSSLGEMIVIILSLLLIANSLISAFSSPQSPVHDTGLTAVLPLAVAFGLSARNSIFTFLIGIPFDRALLYHKMAAMLSVTLGIGHGISWIAT</sequence>